<keyword evidence="2" id="KW-0119">Carbohydrate metabolism</keyword>
<reference evidence="3 4" key="1">
    <citation type="submission" date="2018-06" db="EMBL/GenBank/DDBJ databases">
        <authorList>
            <consortium name="Pathogen Informatics"/>
            <person name="Doyle S."/>
        </authorList>
    </citation>
    <scope>NUCLEOTIDE SEQUENCE [LARGE SCALE GENOMIC DNA]</scope>
    <source>
        <strain evidence="3 4">NCTC9617</strain>
    </source>
</reference>
<dbReference type="PANTHER" id="PTHR11468:SF3">
    <property type="entry name" value="GLYCOGEN PHOSPHORYLASE, LIVER FORM"/>
    <property type="match status" value="1"/>
</dbReference>
<protein>
    <recommendedName>
        <fullName evidence="2">Alpha-1,4 glucan phosphorylase</fullName>
        <ecNumber evidence="2">2.4.1.1</ecNumber>
    </recommendedName>
</protein>
<comment type="similarity">
    <text evidence="1 2">Belongs to the glycogen phosphorylase family.</text>
</comment>
<dbReference type="EMBL" id="UGNC01000004">
    <property type="protein sequence ID" value="STW40034.1"/>
    <property type="molecule type" value="Genomic_DNA"/>
</dbReference>
<dbReference type="Proteomes" id="UP000255167">
    <property type="component" value="Unassembled WGS sequence"/>
</dbReference>
<evidence type="ECO:0000256" key="2">
    <source>
        <dbReference type="RuleBase" id="RU000587"/>
    </source>
</evidence>
<sequence length="91" mass="10415">MITAVIDNIRAIKFANKTALSQLVAQRYGIVLDPLAMFDCQVKRIHEYKRQLLNILHVIALYLDIKETGKTIAPKAHLFAGKRRRAIGWRS</sequence>
<proteinExistence type="inferred from homology"/>
<accession>A0A378F7U8</accession>
<dbReference type="PANTHER" id="PTHR11468">
    <property type="entry name" value="GLYCOGEN PHOSPHORYLASE"/>
    <property type="match status" value="1"/>
</dbReference>
<evidence type="ECO:0000313" key="3">
    <source>
        <dbReference type="EMBL" id="STW40034.1"/>
    </source>
</evidence>
<dbReference type="AlphaFoldDB" id="A0A378F7U8"/>
<name>A0A378F7U8_KLEPN</name>
<evidence type="ECO:0000256" key="1">
    <source>
        <dbReference type="ARBA" id="ARBA00006047"/>
    </source>
</evidence>
<comment type="catalytic activity">
    <reaction evidence="2">
        <text>[(1-&gt;4)-alpha-D-glucosyl](n) + phosphate = [(1-&gt;4)-alpha-D-glucosyl](n-1) + alpha-D-glucose 1-phosphate</text>
        <dbReference type="Rhea" id="RHEA:41732"/>
        <dbReference type="Rhea" id="RHEA-COMP:9584"/>
        <dbReference type="Rhea" id="RHEA-COMP:9586"/>
        <dbReference type="ChEBI" id="CHEBI:15444"/>
        <dbReference type="ChEBI" id="CHEBI:43474"/>
        <dbReference type="ChEBI" id="CHEBI:58601"/>
        <dbReference type="EC" id="2.4.1.1"/>
    </reaction>
</comment>
<organism evidence="3 4">
    <name type="scientific">Klebsiella pneumoniae</name>
    <dbReference type="NCBI Taxonomy" id="573"/>
    <lineage>
        <taxon>Bacteria</taxon>
        <taxon>Pseudomonadati</taxon>
        <taxon>Pseudomonadota</taxon>
        <taxon>Gammaproteobacteria</taxon>
        <taxon>Enterobacterales</taxon>
        <taxon>Enterobacteriaceae</taxon>
        <taxon>Klebsiella/Raoultella group</taxon>
        <taxon>Klebsiella</taxon>
        <taxon>Klebsiella pneumoniae complex</taxon>
    </lineage>
</organism>
<dbReference type="EC" id="2.4.1.1" evidence="2"/>
<gene>
    <name evidence="3" type="primary">malP_3</name>
    <name evidence="3" type="ORF">NCTC9617_01568</name>
</gene>
<comment type="cofactor">
    <cofactor evidence="2">
        <name>pyridoxal 5'-phosphate</name>
        <dbReference type="ChEBI" id="CHEBI:597326"/>
    </cofactor>
</comment>
<comment type="function">
    <text evidence="2">Allosteric enzyme that catalyzes the rate-limiting step in glycogen catabolism, the phosphorolytic cleavage of glycogen to produce glucose-1-phosphate, and plays a central role in maintaining cellular and organismal glucose homeostasis.</text>
</comment>
<dbReference type="SUPFAM" id="SSF53756">
    <property type="entry name" value="UDP-Glycosyltransferase/glycogen phosphorylase"/>
    <property type="match status" value="1"/>
</dbReference>
<keyword evidence="2" id="KW-0663">Pyridoxal phosphate</keyword>
<dbReference type="GO" id="GO:0008184">
    <property type="term" value="F:glycogen phosphorylase activity"/>
    <property type="evidence" value="ECO:0007669"/>
    <property type="project" value="InterPro"/>
</dbReference>
<dbReference type="GO" id="GO:0005737">
    <property type="term" value="C:cytoplasm"/>
    <property type="evidence" value="ECO:0007669"/>
    <property type="project" value="TreeGrafter"/>
</dbReference>
<dbReference type="InterPro" id="IPR000811">
    <property type="entry name" value="Glyco_trans_35"/>
</dbReference>
<dbReference type="GO" id="GO:0005980">
    <property type="term" value="P:glycogen catabolic process"/>
    <property type="evidence" value="ECO:0007669"/>
    <property type="project" value="TreeGrafter"/>
</dbReference>
<dbReference type="GO" id="GO:0030170">
    <property type="term" value="F:pyridoxal phosphate binding"/>
    <property type="evidence" value="ECO:0007669"/>
    <property type="project" value="TreeGrafter"/>
</dbReference>
<dbReference type="Gene3D" id="3.40.50.2000">
    <property type="entry name" value="Glycogen Phosphorylase B"/>
    <property type="match status" value="1"/>
</dbReference>
<dbReference type="Pfam" id="PF00343">
    <property type="entry name" value="Phosphorylase"/>
    <property type="match status" value="1"/>
</dbReference>
<keyword evidence="2 3" id="KW-0808">Transferase</keyword>
<keyword evidence="2 3" id="KW-0328">Glycosyltransferase</keyword>
<evidence type="ECO:0000313" key="4">
    <source>
        <dbReference type="Proteomes" id="UP000255167"/>
    </source>
</evidence>